<dbReference type="Proteomes" id="UP001234178">
    <property type="component" value="Unassembled WGS sequence"/>
</dbReference>
<name>A0ABR0B687_9CRUS</name>
<evidence type="ECO:0000313" key="2">
    <source>
        <dbReference type="Proteomes" id="UP001234178"/>
    </source>
</evidence>
<sequence>MEFIDSAGKLVEKDLFTNREPSLFAVAKLLATGLVNLNRVEVLWRPVTNHLLEVIIHPLNHMREWGIEAITTYSTKPCEIVLQYDDENNKQNPDSLTLSVIILDMVFKLMQEFKNSYGELIAKVESDVAKHPDKIDLLDALKDINYLLRALGWEICTPYFAKFSPKDRLLLFVHPKVIRLLEIIRNFSPEKNLDERQRVNPKMCAIIFVERSCTANVLYPFLKDVAKHDKTLEFMKPLFTMGQALDRNASLKENKILNMKQN</sequence>
<dbReference type="EMBL" id="JAOYFB010000040">
    <property type="protein sequence ID" value="KAK4037189.1"/>
    <property type="molecule type" value="Genomic_DNA"/>
</dbReference>
<comment type="caution">
    <text evidence="1">The sequence shown here is derived from an EMBL/GenBank/DDBJ whole genome shotgun (WGS) entry which is preliminary data.</text>
</comment>
<protein>
    <submittedName>
        <fullName evidence="1">Uncharacterized protein</fullName>
    </submittedName>
</protein>
<proteinExistence type="predicted"/>
<accession>A0ABR0B687</accession>
<evidence type="ECO:0000313" key="1">
    <source>
        <dbReference type="EMBL" id="KAK4037189.1"/>
    </source>
</evidence>
<reference evidence="1 2" key="1">
    <citation type="journal article" date="2023" name="Nucleic Acids Res.">
        <title>The hologenome of Daphnia magna reveals possible DNA methylation and microbiome-mediated evolution of the host genome.</title>
        <authorList>
            <person name="Chaturvedi A."/>
            <person name="Li X."/>
            <person name="Dhandapani V."/>
            <person name="Marshall H."/>
            <person name="Kissane S."/>
            <person name="Cuenca-Cambronero M."/>
            <person name="Asole G."/>
            <person name="Calvet F."/>
            <person name="Ruiz-Romero M."/>
            <person name="Marangio P."/>
            <person name="Guigo R."/>
            <person name="Rago D."/>
            <person name="Mirbahai L."/>
            <person name="Eastwood N."/>
            <person name="Colbourne J.K."/>
            <person name="Zhou J."/>
            <person name="Mallon E."/>
            <person name="Orsini L."/>
        </authorList>
    </citation>
    <scope>NUCLEOTIDE SEQUENCE [LARGE SCALE GENOMIC DNA]</scope>
    <source>
        <strain evidence="1">LRV0_1</strain>
    </source>
</reference>
<gene>
    <name evidence="1" type="ORF">OUZ56_029229</name>
</gene>
<organism evidence="1 2">
    <name type="scientific">Daphnia magna</name>
    <dbReference type="NCBI Taxonomy" id="35525"/>
    <lineage>
        <taxon>Eukaryota</taxon>
        <taxon>Metazoa</taxon>
        <taxon>Ecdysozoa</taxon>
        <taxon>Arthropoda</taxon>
        <taxon>Crustacea</taxon>
        <taxon>Branchiopoda</taxon>
        <taxon>Diplostraca</taxon>
        <taxon>Cladocera</taxon>
        <taxon>Anomopoda</taxon>
        <taxon>Daphniidae</taxon>
        <taxon>Daphnia</taxon>
    </lineage>
</organism>
<keyword evidence="2" id="KW-1185">Reference proteome</keyword>